<keyword evidence="1" id="KW-1133">Transmembrane helix</keyword>
<feature type="transmembrane region" description="Helical" evidence="1">
    <location>
        <begin position="405"/>
        <end position="426"/>
    </location>
</feature>
<organism evidence="4 5">
    <name type="scientific">Halochromatium salexigens</name>
    <name type="common">Chromatium salexigens</name>
    <dbReference type="NCBI Taxonomy" id="49447"/>
    <lineage>
        <taxon>Bacteria</taxon>
        <taxon>Pseudomonadati</taxon>
        <taxon>Pseudomonadota</taxon>
        <taxon>Gammaproteobacteria</taxon>
        <taxon>Chromatiales</taxon>
        <taxon>Chromatiaceae</taxon>
        <taxon>Halochromatium</taxon>
    </lineage>
</organism>
<dbReference type="Proteomes" id="UP001296967">
    <property type="component" value="Unassembled WGS sequence"/>
</dbReference>
<protein>
    <recommendedName>
        <fullName evidence="6">DUF4010 domain-containing protein</fullName>
    </recommendedName>
</protein>
<evidence type="ECO:0000256" key="1">
    <source>
        <dbReference type="SAM" id="Phobius"/>
    </source>
</evidence>
<feature type="transmembrane region" description="Helical" evidence="1">
    <location>
        <begin position="215"/>
        <end position="235"/>
    </location>
</feature>
<dbReference type="PANTHER" id="PTHR39084:SF1">
    <property type="entry name" value="DUF4010 DOMAIN-CONTAINING PROTEIN"/>
    <property type="match status" value="1"/>
</dbReference>
<keyword evidence="5" id="KW-1185">Reference proteome</keyword>
<proteinExistence type="predicted"/>
<feature type="transmembrane region" description="Helical" evidence="1">
    <location>
        <begin position="106"/>
        <end position="137"/>
    </location>
</feature>
<comment type="caution">
    <text evidence="4">The sequence shown here is derived from an EMBL/GenBank/DDBJ whole genome shotgun (WGS) entry which is preliminary data.</text>
</comment>
<evidence type="ECO:0000313" key="5">
    <source>
        <dbReference type="Proteomes" id="UP001296967"/>
    </source>
</evidence>
<dbReference type="AlphaFoldDB" id="A0AAJ0UEY1"/>
<feature type="transmembrane region" description="Helical" evidence="1">
    <location>
        <begin position="247"/>
        <end position="267"/>
    </location>
</feature>
<feature type="transmembrane region" description="Helical" evidence="1">
    <location>
        <begin position="157"/>
        <end position="176"/>
    </location>
</feature>
<evidence type="ECO:0008006" key="6">
    <source>
        <dbReference type="Google" id="ProtNLM"/>
    </source>
</evidence>
<dbReference type="Pfam" id="PF13194">
    <property type="entry name" value="DUF4010"/>
    <property type="match status" value="1"/>
</dbReference>
<name>A0AAJ0UEY1_HALSE</name>
<feature type="domain" description="MgtC/SapB/SrpB/YhiD N-terminal" evidence="2">
    <location>
        <begin position="20"/>
        <end position="145"/>
    </location>
</feature>
<reference evidence="4" key="2">
    <citation type="journal article" date="2020" name="Microorganisms">
        <title>Osmotic Adaptation and Compatible Solute Biosynthesis of Phototrophic Bacteria as Revealed from Genome Analyses.</title>
        <authorList>
            <person name="Imhoff J.F."/>
            <person name="Rahn T."/>
            <person name="Kunzel S."/>
            <person name="Keller A."/>
            <person name="Neulinger S.C."/>
        </authorList>
    </citation>
    <scope>NUCLEOTIDE SEQUENCE</scope>
    <source>
        <strain evidence="4">DSM 4395</strain>
    </source>
</reference>
<reference evidence="4" key="1">
    <citation type="submission" date="2017-05" db="EMBL/GenBank/DDBJ databases">
        <authorList>
            <person name="Imhoff J.F."/>
            <person name="Rahn T."/>
            <person name="Kuenzel S."/>
            <person name="Neulinger S.C."/>
        </authorList>
    </citation>
    <scope>NUCLEOTIDE SEQUENCE</scope>
    <source>
        <strain evidence="4">DSM 4395</strain>
    </source>
</reference>
<accession>A0AAJ0UEY1</accession>
<evidence type="ECO:0000259" key="3">
    <source>
        <dbReference type="Pfam" id="PF13194"/>
    </source>
</evidence>
<feature type="transmembrane region" description="Helical" evidence="1">
    <location>
        <begin position="48"/>
        <end position="67"/>
    </location>
</feature>
<feature type="domain" description="DUF4010" evidence="3">
    <location>
        <begin position="193"/>
        <end position="402"/>
    </location>
</feature>
<feature type="transmembrane region" description="Helical" evidence="1">
    <location>
        <begin position="73"/>
        <end position="94"/>
    </location>
</feature>
<gene>
    <name evidence="4" type="ORF">CCR82_06615</name>
</gene>
<keyword evidence="1" id="KW-0472">Membrane</keyword>
<feature type="transmembrane region" description="Helical" evidence="1">
    <location>
        <begin position="279"/>
        <end position="299"/>
    </location>
</feature>
<dbReference type="RefSeq" id="WP_201244624.1">
    <property type="nucleotide sequence ID" value="NZ_NHSF01000045.1"/>
</dbReference>
<dbReference type="InterPro" id="IPR025105">
    <property type="entry name" value="DUF4010"/>
</dbReference>
<evidence type="ECO:0000259" key="2">
    <source>
        <dbReference type="Pfam" id="PF02308"/>
    </source>
</evidence>
<dbReference type="PANTHER" id="PTHR39084">
    <property type="entry name" value="MEMBRANE PROTEIN-RELATED"/>
    <property type="match status" value="1"/>
</dbReference>
<dbReference type="Pfam" id="PF02308">
    <property type="entry name" value="MgtC"/>
    <property type="match status" value="1"/>
</dbReference>
<keyword evidence="1" id="KW-0812">Transmembrane</keyword>
<dbReference type="InterPro" id="IPR049177">
    <property type="entry name" value="MgtC_SapB_SrpB_YhiD_N"/>
</dbReference>
<evidence type="ECO:0000313" key="4">
    <source>
        <dbReference type="EMBL" id="MBK5930204.1"/>
    </source>
</evidence>
<sequence length="427" mass="44686">MNAVELANGDALELQWAWRLAVALAIGLLVGLERGWQSRDQEEGERGLGLRSMALVGLIGGLAGLLVEPVGGVLVGFVVLGLGLLLSAAHVASVHRCDDLGLTTEVAALATLLLAVMAGLGQLVIAAAGAVIMVLLLGYKTELHGWLKTLKRPELHAAFKLLLISVVVLPLLPNRGFGPWQVLNPYEIWWMVVLIATISFVGYFAIRIAGARKGMLFIGLFGGLASSTATTLNLARLHRDGAGGQAAIAAAGILLACATMFPRMLLVASLLHPPLFWPLLWPVVAMSVLLYLPAVVYVWRSGSSEIAADLLPRNPLELKAALFFGALLALVMLLGQALTDWFGDAGIYALAAASGIADVDAITLSLARMAGDELLLLTAGIGILIASLANSLLKAGMAWIVGGHALGLRVFLPMGAAVLAGPIILLR</sequence>
<feature type="transmembrane region" description="Helical" evidence="1">
    <location>
        <begin position="16"/>
        <end position="36"/>
    </location>
</feature>
<feature type="transmembrane region" description="Helical" evidence="1">
    <location>
        <begin position="320"/>
        <end position="339"/>
    </location>
</feature>
<dbReference type="EMBL" id="NHSF01000045">
    <property type="protein sequence ID" value="MBK5930204.1"/>
    <property type="molecule type" value="Genomic_DNA"/>
</dbReference>
<feature type="transmembrane region" description="Helical" evidence="1">
    <location>
        <begin position="188"/>
        <end position="209"/>
    </location>
</feature>
<feature type="transmembrane region" description="Helical" evidence="1">
    <location>
        <begin position="374"/>
        <end position="393"/>
    </location>
</feature>